<proteinExistence type="predicted"/>
<gene>
    <name evidence="1" type="ORF">H4W30_008704</name>
</gene>
<comment type="caution">
    <text evidence="1">The sequence shown here is derived from an EMBL/GenBank/DDBJ whole genome shotgun (WGS) entry which is preliminary data.</text>
</comment>
<keyword evidence="2" id="KW-1185">Reference proteome</keyword>
<evidence type="ECO:0000313" key="1">
    <source>
        <dbReference type="EMBL" id="MBE1581623.1"/>
    </source>
</evidence>
<protein>
    <submittedName>
        <fullName evidence="1">Uncharacterized protein</fullName>
    </submittedName>
</protein>
<organism evidence="1 2">
    <name type="scientific">Amycolatopsis roodepoortensis</name>
    <dbReference type="NCBI Taxonomy" id="700274"/>
    <lineage>
        <taxon>Bacteria</taxon>
        <taxon>Bacillati</taxon>
        <taxon>Actinomycetota</taxon>
        <taxon>Actinomycetes</taxon>
        <taxon>Pseudonocardiales</taxon>
        <taxon>Pseudonocardiaceae</taxon>
        <taxon>Amycolatopsis</taxon>
    </lineage>
</organism>
<dbReference type="RefSeq" id="WP_318780779.1">
    <property type="nucleotide sequence ID" value="NZ_JADBEJ010000008.1"/>
</dbReference>
<evidence type="ECO:0000313" key="2">
    <source>
        <dbReference type="Proteomes" id="UP000656548"/>
    </source>
</evidence>
<name>A0ABR9LMZ1_9PSEU</name>
<reference evidence="1 2" key="1">
    <citation type="submission" date="2020-10" db="EMBL/GenBank/DDBJ databases">
        <title>Sequencing the genomes of 1000 actinobacteria strains.</title>
        <authorList>
            <person name="Klenk H.-P."/>
        </authorList>
    </citation>
    <scope>NUCLEOTIDE SEQUENCE [LARGE SCALE GENOMIC DNA]</scope>
    <source>
        <strain evidence="1 2">DSM 46661</strain>
    </source>
</reference>
<sequence>MDTDALVAIDLTRDERTVLRCGLAEWGGPAACTDELAVAMGFEDVPDLFEQARRLRAALADEEPLRASDWRKTLVATEIVFASDVFGSGMDWSTTTGFADDETLPILRDLQRKIARALGSAHYRPRPPERL</sequence>
<dbReference type="Proteomes" id="UP000656548">
    <property type="component" value="Unassembled WGS sequence"/>
</dbReference>
<accession>A0ABR9LMZ1</accession>
<dbReference type="EMBL" id="JADBEJ010000008">
    <property type="protein sequence ID" value="MBE1581623.1"/>
    <property type="molecule type" value="Genomic_DNA"/>
</dbReference>